<dbReference type="PANTHER" id="PTHR43776:SF7">
    <property type="entry name" value="D,D-DIPEPTIDE TRANSPORT ATP-BINDING PROTEIN DDPF-RELATED"/>
    <property type="match status" value="1"/>
</dbReference>
<dbReference type="InterPro" id="IPR050319">
    <property type="entry name" value="ABC_transp_ATP-bind"/>
</dbReference>
<dbReference type="SMART" id="SM00382">
    <property type="entry name" value="AAA"/>
    <property type="match status" value="2"/>
</dbReference>
<accession>A0A1B2DMZ0</accession>
<dbReference type="EMBL" id="CP016808">
    <property type="protein sequence ID" value="ANY69082.1"/>
    <property type="molecule type" value="Genomic_DNA"/>
</dbReference>
<dbReference type="InterPro" id="IPR017871">
    <property type="entry name" value="ABC_transporter-like_CS"/>
</dbReference>
<evidence type="ECO:0000256" key="4">
    <source>
        <dbReference type="ARBA" id="ARBA00022840"/>
    </source>
</evidence>
<dbReference type="InterPro" id="IPR027417">
    <property type="entry name" value="P-loop_NTPase"/>
</dbReference>
<dbReference type="GO" id="GO:0016887">
    <property type="term" value="F:ATP hydrolysis activity"/>
    <property type="evidence" value="ECO:0007669"/>
    <property type="project" value="InterPro"/>
</dbReference>
<gene>
    <name evidence="6" type="ORF">BBD42_23310</name>
</gene>
<evidence type="ECO:0000256" key="3">
    <source>
        <dbReference type="ARBA" id="ARBA00022741"/>
    </source>
</evidence>
<dbReference type="AlphaFoldDB" id="A0A1B2DMZ0"/>
<evidence type="ECO:0000256" key="2">
    <source>
        <dbReference type="ARBA" id="ARBA00022448"/>
    </source>
</evidence>
<keyword evidence="2" id="KW-0813">Transport</keyword>
<feature type="domain" description="ABC transporter" evidence="5">
    <location>
        <begin position="296"/>
        <end position="529"/>
    </location>
</feature>
<dbReference type="NCBIfam" id="NF007739">
    <property type="entry name" value="PRK10419.1"/>
    <property type="match status" value="2"/>
</dbReference>
<dbReference type="Gene3D" id="3.40.50.300">
    <property type="entry name" value="P-loop containing nucleotide triphosphate hydrolases"/>
    <property type="match status" value="2"/>
</dbReference>
<dbReference type="GO" id="GO:0005524">
    <property type="term" value="F:ATP binding"/>
    <property type="evidence" value="ECO:0007669"/>
    <property type="project" value="UniProtKB-KW"/>
</dbReference>
<dbReference type="CDD" id="cd03257">
    <property type="entry name" value="ABC_NikE_OppD_transporters"/>
    <property type="match status" value="2"/>
</dbReference>
<dbReference type="PROSITE" id="PS00211">
    <property type="entry name" value="ABC_TRANSPORTER_1"/>
    <property type="match status" value="2"/>
</dbReference>
<comment type="similarity">
    <text evidence="1">Belongs to the ABC transporter superfamily.</text>
</comment>
<dbReference type="SUPFAM" id="SSF52540">
    <property type="entry name" value="P-loop containing nucleoside triphosphate hydrolases"/>
    <property type="match status" value="2"/>
</dbReference>
<keyword evidence="3" id="KW-0547">Nucleotide-binding</keyword>
<proteinExistence type="inferred from homology"/>
<evidence type="ECO:0000256" key="1">
    <source>
        <dbReference type="ARBA" id="ARBA00005417"/>
    </source>
</evidence>
<evidence type="ECO:0000259" key="5">
    <source>
        <dbReference type="PROSITE" id="PS50893"/>
    </source>
</evidence>
<reference evidence="6" key="1">
    <citation type="submission" date="2016-08" db="EMBL/GenBank/DDBJ databases">
        <title>Complete Genome Seqeunce of Paenibacillus sp. BIHB 4019 from tea rhizoplane.</title>
        <authorList>
            <person name="Thakur R."/>
            <person name="Swarnkar M.K."/>
            <person name="Gulati A."/>
        </authorList>
    </citation>
    <scope>NUCLEOTIDE SEQUENCE [LARGE SCALE GENOMIC DNA]</scope>
    <source>
        <strain evidence="6">BIHB4019</strain>
    </source>
</reference>
<feature type="domain" description="ABC transporter" evidence="5">
    <location>
        <begin position="4"/>
        <end position="249"/>
    </location>
</feature>
<dbReference type="Pfam" id="PF00005">
    <property type="entry name" value="ABC_tran"/>
    <property type="match status" value="2"/>
</dbReference>
<evidence type="ECO:0000313" key="6">
    <source>
        <dbReference type="EMBL" id="ANY69082.1"/>
    </source>
</evidence>
<keyword evidence="4" id="KW-0067">ATP-binding</keyword>
<dbReference type="PROSITE" id="PS50893">
    <property type="entry name" value="ABC_TRANSPORTER_2"/>
    <property type="match status" value="2"/>
</dbReference>
<protein>
    <recommendedName>
        <fullName evidence="5">ABC transporter domain-containing protein</fullName>
    </recommendedName>
</protein>
<dbReference type="PANTHER" id="PTHR43776">
    <property type="entry name" value="TRANSPORT ATP-BINDING PROTEIN"/>
    <property type="match status" value="1"/>
</dbReference>
<dbReference type="GO" id="GO:0055085">
    <property type="term" value="P:transmembrane transport"/>
    <property type="evidence" value="ECO:0007669"/>
    <property type="project" value="UniProtKB-ARBA"/>
</dbReference>
<organism evidence="6">
    <name type="scientific">Paenibacillus sp. BIHB 4019</name>
    <dbReference type="NCBI Taxonomy" id="1870819"/>
    <lineage>
        <taxon>Bacteria</taxon>
        <taxon>Bacillati</taxon>
        <taxon>Bacillota</taxon>
        <taxon>Bacilli</taxon>
        <taxon>Bacillales</taxon>
        <taxon>Paenibacillaceae</taxon>
        <taxon>Paenibacillus</taxon>
    </lineage>
</organism>
<name>A0A1B2DMZ0_9BACL</name>
<dbReference type="InterPro" id="IPR003439">
    <property type="entry name" value="ABC_transporter-like_ATP-bd"/>
</dbReference>
<sequence>MGILKITGLSLHAGQQQLVHNLHLSIEKQQWLALIGESGSGKTLTGLAIGGLLPHAVRITKGQILFEGQSVSELSAQQLSRLRGKEIAYIFQDYAGMFSPFIRLGKQLDETLQAHSRLGRKERKVQILSSLGKVRLPAERVYNSYPFELSGGQLQRVSIAAALLLKPKLLIADEPTTALDYATGEEILRLLMEMKEQIGCAILFITHDLKHVRRYADEVAVMSEGCMLESGNVRAVLEAPTHPYTKQLLAAEPSSWSSPTFKTEREPMLQLQPVDTEQTMREQGGRLEASSENSLLVAQNLIKTYPKGKGIKVLDQVSFTLKAGECLGLVGESGSGKSTLARCLMLMEPLDEGELQFQQMPLHKRKAVARSYISGRIQTVFQNPAASLNPRLTIVDSLMEPLDIFKDKAPAFLGDSRYKRDEAAALLLDMVGLPASVMRQYPHELSGGQRQRACIARAISIAPDFIILDEPTASLDMIIQAQILKLLQRLQQQLGFACLFISHDLAAVQLMCSRIMVLENGKIIDESSS</sequence>
<dbReference type="InterPro" id="IPR003593">
    <property type="entry name" value="AAA+_ATPase"/>
</dbReference>
<dbReference type="RefSeq" id="WP_099520134.1">
    <property type="nucleotide sequence ID" value="NZ_CP016808.1"/>
</dbReference>